<protein>
    <recommendedName>
        <fullName evidence="6">Ankyrin repeat protein</fullName>
    </recommendedName>
</protein>
<keyword evidence="1" id="KW-0677">Repeat</keyword>
<dbReference type="SUPFAM" id="SSF48403">
    <property type="entry name" value="Ankyrin repeat"/>
    <property type="match status" value="1"/>
</dbReference>
<reference evidence="4 5" key="1">
    <citation type="submission" date="2024-05" db="EMBL/GenBank/DDBJ databases">
        <authorList>
            <person name="Wallberg A."/>
        </authorList>
    </citation>
    <scope>NUCLEOTIDE SEQUENCE [LARGE SCALE GENOMIC DNA]</scope>
</reference>
<keyword evidence="2 3" id="KW-0040">ANK repeat</keyword>
<dbReference type="Pfam" id="PF12796">
    <property type="entry name" value="Ank_2"/>
    <property type="match status" value="1"/>
</dbReference>
<evidence type="ECO:0008006" key="6">
    <source>
        <dbReference type="Google" id="ProtNLM"/>
    </source>
</evidence>
<dbReference type="PANTHER" id="PTHR24171">
    <property type="entry name" value="ANKYRIN REPEAT DOMAIN-CONTAINING PROTEIN 39-RELATED"/>
    <property type="match status" value="1"/>
</dbReference>
<name>A0AAV2RTS7_MEGNR</name>
<sequence length="133" mass="14024">MLLNANADVNIADANGKTPLYIASKEGHSTIVEMLLNANADVNTVTDVDFGIGYSKTPLYIASKGGHSTIVEMLLNANADVNTVTDGLQKIYLTFSGPLGHLGESGESPLNMASYRGHSTIVEMLLNANADVN</sequence>
<dbReference type="AlphaFoldDB" id="A0AAV2RTS7"/>
<dbReference type="Gene3D" id="1.25.40.20">
    <property type="entry name" value="Ankyrin repeat-containing domain"/>
    <property type="match status" value="2"/>
</dbReference>
<dbReference type="PANTHER" id="PTHR24171:SF10">
    <property type="entry name" value="ANKYRIN REPEAT DOMAIN-CONTAINING PROTEIN 29-LIKE"/>
    <property type="match status" value="1"/>
</dbReference>
<feature type="repeat" description="ANK" evidence="3">
    <location>
        <begin position="54"/>
        <end position="86"/>
    </location>
</feature>
<dbReference type="InterPro" id="IPR002110">
    <property type="entry name" value="Ankyrin_rpt"/>
</dbReference>
<evidence type="ECO:0000256" key="2">
    <source>
        <dbReference type="ARBA" id="ARBA00023043"/>
    </source>
</evidence>
<feature type="repeat" description="ANK" evidence="3">
    <location>
        <begin position="15"/>
        <end position="47"/>
    </location>
</feature>
<evidence type="ECO:0000256" key="3">
    <source>
        <dbReference type="PROSITE-ProRule" id="PRU00023"/>
    </source>
</evidence>
<dbReference type="PRINTS" id="PR01415">
    <property type="entry name" value="ANKYRIN"/>
</dbReference>
<dbReference type="Pfam" id="PF00023">
    <property type="entry name" value="Ank"/>
    <property type="match status" value="1"/>
</dbReference>
<dbReference type="SMART" id="SM00248">
    <property type="entry name" value="ANK"/>
    <property type="match status" value="3"/>
</dbReference>
<gene>
    <name evidence="4" type="ORF">MNOR_LOCUS29177</name>
</gene>
<comment type="caution">
    <text evidence="4">The sequence shown here is derived from an EMBL/GenBank/DDBJ whole genome shotgun (WGS) entry which is preliminary data.</text>
</comment>
<proteinExistence type="predicted"/>
<keyword evidence="5" id="KW-1185">Reference proteome</keyword>
<dbReference type="PROSITE" id="PS50088">
    <property type="entry name" value="ANK_REPEAT"/>
    <property type="match status" value="3"/>
</dbReference>
<feature type="repeat" description="ANK" evidence="3">
    <location>
        <begin position="105"/>
        <end position="133"/>
    </location>
</feature>
<accession>A0AAV2RTS7</accession>
<feature type="non-terminal residue" evidence="4">
    <location>
        <position position="133"/>
    </location>
</feature>
<evidence type="ECO:0000256" key="1">
    <source>
        <dbReference type="ARBA" id="ARBA00022737"/>
    </source>
</evidence>
<evidence type="ECO:0000313" key="5">
    <source>
        <dbReference type="Proteomes" id="UP001497623"/>
    </source>
</evidence>
<dbReference type="Proteomes" id="UP001497623">
    <property type="component" value="Unassembled WGS sequence"/>
</dbReference>
<dbReference type="EMBL" id="CAXKWB010033340">
    <property type="protein sequence ID" value="CAL4142703.1"/>
    <property type="molecule type" value="Genomic_DNA"/>
</dbReference>
<evidence type="ECO:0000313" key="4">
    <source>
        <dbReference type="EMBL" id="CAL4142703.1"/>
    </source>
</evidence>
<dbReference type="InterPro" id="IPR036770">
    <property type="entry name" value="Ankyrin_rpt-contain_sf"/>
</dbReference>
<organism evidence="4 5">
    <name type="scientific">Meganyctiphanes norvegica</name>
    <name type="common">Northern krill</name>
    <name type="synonym">Thysanopoda norvegica</name>
    <dbReference type="NCBI Taxonomy" id="48144"/>
    <lineage>
        <taxon>Eukaryota</taxon>
        <taxon>Metazoa</taxon>
        <taxon>Ecdysozoa</taxon>
        <taxon>Arthropoda</taxon>
        <taxon>Crustacea</taxon>
        <taxon>Multicrustacea</taxon>
        <taxon>Malacostraca</taxon>
        <taxon>Eumalacostraca</taxon>
        <taxon>Eucarida</taxon>
        <taxon>Euphausiacea</taxon>
        <taxon>Euphausiidae</taxon>
        <taxon>Meganyctiphanes</taxon>
    </lineage>
</organism>
<dbReference type="PROSITE" id="PS50297">
    <property type="entry name" value="ANK_REP_REGION"/>
    <property type="match status" value="3"/>
</dbReference>